<dbReference type="InterPro" id="IPR036866">
    <property type="entry name" value="RibonucZ/Hydroxyglut_hydro"/>
</dbReference>
<keyword evidence="3" id="KW-1185">Reference proteome</keyword>
<evidence type="ECO:0000313" key="2">
    <source>
        <dbReference type="EMBL" id="QIZ70519.1"/>
    </source>
</evidence>
<dbReference type="Pfam" id="PF23023">
    <property type="entry name" value="Anti-Pycsar_Apyc1"/>
    <property type="match status" value="1"/>
</dbReference>
<accession>A0A6H1TYS9</accession>
<keyword evidence="2" id="KW-0378">Hydrolase</keyword>
<sequence>MKLIFLGSGSAFTVGADNFQSNMLLVSDRDRKLLLDCGTDIRFSLHAAGFSHLDITDIYISHLHSDHAGGLEYIGFSTKFDPRCQKPNLYLSKEMAGELWNRTLSGGMRSIEGEIAEIDTFFKVCKVPKAGSFTWEDIEFHLVKVIHVNNGYFVMPSYGLFFEVRGCKVFFTTDTQLSLEVLSEYYDRADLIFQDCETSQFPSKIHAHYERLAELPDRWKQKMWLYHYQPGTLQDARSDGFLGYVKRGQVFDFDNLNLAETSANLEILP</sequence>
<proteinExistence type="predicted"/>
<evidence type="ECO:0000259" key="1">
    <source>
        <dbReference type="SMART" id="SM00849"/>
    </source>
</evidence>
<dbReference type="RefSeq" id="WP_168568674.1">
    <property type="nucleotide sequence ID" value="NZ_CP051167.1"/>
</dbReference>
<feature type="domain" description="Metallo-beta-lactamase" evidence="1">
    <location>
        <begin position="20"/>
        <end position="227"/>
    </location>
</feature>
<name>A0A6H1TYS9_9CYAN</name>
<evidence type="ECO:0000313" key="3">
    <source>
        <dbReference type="Proteomes" id="UP000500857"/>
    </source>
</evidence>
<dbReference type="AlphaFoldDB" id="A0A6H1TYS9"/>
<gene>
    <name evidence="2" type="ORF">HCG48_07940</name>
</gene>
<dbReference type="KEGG" id="oxy:HCG48_07940"/>
<protein>
    <submittedName>
        <fullName evidence="2">MBL fold metallo-hydrolase</fullName>
    </submittedName>
</protein>
<dbReference type="Proteomes" id="UP000500857">
    <property type="component" value="Chromosome"/>
</dbReference>
<dbReference type="SMART" id="SM00849">
    <property type="entry name" value="Lactamase_B"/>
    <property type="match status" value="1"/>
</dbReference>
<dbReference type="GO" id="GO:0016787">
    <property type="term" value="F:hydrolase activity"/>
    <property type="evidence" value="ECO:0007669"/>
    <property type="project" value="UniProtKB-KW"/>
</dbReference>
<organism evidence="2 3">
    <name type="scientific">Oxynema aestuarii AP17</name>
    <dbReference type="NCBI Taxonomy" id="2064643"/>
    <lineage>
        <taxon>Bacteria</taxon>
        <taxon>Bacillati</taxon>
        <taxon>Cyanobacteriota</taxon>
        <taxon>Cyanophyceae</taxon>
        <taxon>Oscillatoriophycideae</taxon>
        <taxon>Oscillatoriales</taxon>
        <taxon>Oscillatoriaceae</taxon>
        <taxon>Oxynema</taxon>
        <taxon>Oxynema aestuarii</taxon>
    </lineage>
</organism>
<dbReference type="InterPro" id="IPR001279">
    <property type="entry name" value="Metallo-B-lactamas"/>
</dbReference>
<dbReference type="GO" id="GO:0046872">
    <property type="term" value="F:metal ion binding"/>
    <property type="evidence" value="ECO:0007669"/>
    <property type="project" value="UniProtKB-KW"/>
</dbReference>
<dbReference type="SUPFAM" id="SSF56281">
    <property type="entry name" value="Metallo-hydrolase/oxidoreductase"/>
    <property type="match status" value="1"/>
</dbReference>
<dbReference type="Gene3D" id="3.60.15.10">
    <property type="entry name" value="Ribonuclease Z/Hydroxyacylglutathione hydrolase-like"/>
    <property type="match status" value="1"/>
</dbReference>
<reference evidence="2 3" key="1">
    <citation type="submission" date="2020-04" db="EMBL/GenBank/DDBJ databases">
        <authorList>
            <person name="Basu S."/>
            <person name="Maruthanayagam V."/>
            <person name="Chakraborty S."/>
            <person name="Pramanik A."/>
            <person name="Mukherjee J."/>
            <person name="Brink B."/>
        </authorList>
    </citation>
    <scope>NUCLEOTIDE SEQUENCE [LARGE SCALE GENOMIC DNA]</scope>
    <source>
        <strain evidence="2 3">AP17</strain>
    </source>
</reference>
<dbReference type="EMBL" id="CP051167">
    <property type="protein sequence ID" value="QIZ70519.1"/>
    <property type="molecule type" value="Genomic_DNA"/>
</dbReference>